<evidence type="ECO:0000259" key="10">
    <source>
        <dbReference type="PROSITE" id="PS50089"/>
    </source>
</evidence>
<dbReference type="SMART" id="SM00487">
    <property type="entry name" value="DEXDc"/>
    <property type="match status" value="1"/>
</dbReference>
<dbReference type="CDD" id="cd18793">
    <property type="entry name" value="SF2_C_SNF"/>
    <property type="match status" value="1"/>
</dbReference>
<feature type="domain" description="Helicase C-terminal" evidence="14">
    <location>
        <begin position="1205"/>
        <end position="1358"/>
    </location>
</feature>
<dbReference type="GO" id="GO:0008270">
    <property type="term" value="F:zinc ion binding"/>
    <property type="evidence" value="ECO:0007669"/>
    <property type="project" value="UniProtKB-KW"/>
</dbReference>
<evidence type="ECO:0000256" key="4">
    <source>
        <dbReference type="ARBA" id="ARBA00022771"/>
    </source>
</evidence>
<evidence type="ECO:0000256" key="3">
    <source>
        <dbReference type="ARBA" id="ARBA00022741"/>
    </source>
</evidence>
<reference evidence="15" key="2">
    <citation type="journal article" date="2019" name="Curr. Biol.">
        <title>Chromatin organization in early land plants reveals an ancestral association between H3K27me3, transposons, and constitutive heterochromatin.</title>
        <authorList>
            <person name="Montgomery S.A."/>
            <person name="Tanizawa Y."/>
            <person name="Galik B."/>
            <person name="Wang N."/>
            <person name="Ito T."/>
            <person name="Mochizuki T."/>
            <person name="Akimcheva S."/>
            <person name="Bowman J."/>
            <person name="Cognat V."/>
            <person name="Drouard L."/>
            <person name="Ekker H."/>
            <person name="Houng S."/>
            <person name="Kohchi T."/>
            <person name="Lin S."/>
            <person name="Liu L.D."/>
            <person name="Nakamura Y."/>
            <person name="Valeeva L.R."/>
            <person name="Shakirov E.V."/>
            <person name="Shippen D.E."/>
            <person name="Wei W."/>
            <person name="Yagura M."/>
            <person name="Yamaoka S."/>
            <person name="Yamato K.T."/>
            <person name="Liu C."/>
            <person name="Berger F."/>
        </authorList>
    </citation>
    <scope>NUCLEOTIDE SEQUENCE [LARGE SCALE GENOMIC DNA]</scope>
    <source>
        <strain evidence="15">Tak-1</strain>
    </source>
</reference>
<dbReference type="Pfam" id="PF00271">
    <property type="entry name" value="Helicase_C"/>
    <property type="match status" value="1"/>
</dbReference>
<feature type="domain" description="Helicase ATP-binding" evidence="13">
    <location>
        <begin position="802"/>
        <end position="932"/>
    </location>
</feature>
<dbReference type="GO" id="GO:0005524">
    <property type="term" value="F:ATP binding"/>
    <property type="evidence" value="ECO:0007669"/>
    <property type="project" value="UniProtKB-KW"/>
</dbReference>
<dbReference type="PANTHER" id="PTHR45626">
    <property type="entry name" value="TRANSCRIPTION TERMINATION FACTOR 2-RELATED"/>
    <property type="match status" value="1"/>
</dbReference>
<dbReference type="InterPro" id="IPR036047">
    <property type="entry name" value="F-box-like_dom_sf"/>
</dbReference>
<name>A0A176WTD9_MARPO</name>
<feature type="region of interest" description="Disordered" evidence="9">
    <location>
        <begin position="120"/>
        <end position="148"/>
    </location>
</feature>
<sequence length="1365" mass="154139">MANQREVQSQLLAGGQPAAVEGFVQIGFVEVLLVPWVAKGGNGSSNADIELWTRCHLQSQEMEAVVIVENSKSVLMQMKKAIRNDEPKQAADTPISSKVLDSCQVVEAGVSDMELTFGKDSPLFPGEDTPEGEANGVSPGDGDQGQCARRRSKCSALKNYYTATLEQLRDLERKSYMQVTGRVVFRQCVDNQEYFVVLFDVYIPGMFCTPGPHHRWKGGTHVSVGLSHVSNNYERRRQVLDQRLSYSLEDIFNIGTCHVIGCETHLDLSEAEKSERFNLNAIFSTLPGIVRSETRLNTCVEPSEPVRLGKTGIYHLPDEVLSGILSKLNSSDLSSCAAVCRHCRALVGTVLPSMNVKLFPHQESAVRWMLQRERVPQELTYPHIGHLFSEDGKEVYFDKVTGGLYSEALPSVFDFRGGMVCDEPGLGKTVTALSLILKTQGVVATAPPNVNIQWCEHTSQKWTGYYEVSTRNDPYRPMSTLKRCSLLKGRRDQSPATVLDSPSSSHRLSPSSPASSCSTFSKAGLATDLMWPFSGGQVLPFPSPSTPTSQTVESHASGTSESPQDSCRAKRKLWDSSPDNAFKKARRCSTPKRPKGRTKEKMKDNDLLHDEDDKWVQCDACGKWRKIPAEGRPLKEGMAWFCSMNEDELHQDCTLPEEIFDKNEMITCLPGFVHMSKETDTEVNVPFFRNVFRSHVQSIDEEAKKALKWLGDLPREKVVKAATEGLQLPPTLQMAPVGGVENHPYEKILGAFGLTKRKERKKSVRWFYPKNLNNLVFDCLALKEAIAEPVDEVMRFYLSKATLVVVPNNLIEHWRTQILKHISRDQLRFFIWTDVKRLPAAHVLAWEYDVVITTFSRLSAEWNNRNTSPLARIHWLRIVLDEGHTLGASIASTNKLNMAVGMRACRRWILTGTPTPNTPTTQVGHLLPMLKFLHEEIYGNHPKFFDAAVLRPFEACTEEGRNALVNVLSRCMISARKCDLRSIPTCTRKRKLLDFTNEEHAASYNELVVTVKRNILMADWRDPSHIESLLNPKKWKERNNTLRNVRLSCCVAGHIKVYNANRDIDDTMAMLVEKGVSEMSREYYHIRSCLLIGGLCDRCSEYSRLPAITPCRHLLCLTCVELDCTKCSLCNHPYLMQVPKPRPDNPSPKWPVPQNLIELQPSYVQDNWDPDWRHTTSSKIAYLVGQLWEMNTRNERIFSQHLNIMVRKAAEKEVKPEKAIVYSQFLEHINVIEKQFVDAGINHVGMYSPMQMRDKMKSLKRFKEIPECTVLILDGSHALGLDLSFVSRVYLMEPIWDSSVEEQVVSRAHRMGASQPITVETLAMRGTIEEQMIAIKESIVKSGSSGKESAEYYLQQLDFVHGKKS</sequence>
<keyword evidence="3" id="KW-0547">Nucleotide-binding</keyword>
<feature type="compositionally biased region" description="Polar residues" evidence="9">
    <location>
        <begin position="552"/>
        <end position="565"/>
    </location>
</feature>
<dbReference type="EMBL" id="LVLJ01000161">
    <property type="protein sequence ID" value="OAE35542.1"/>
    <property type="molecule type" value="Genomic_DNA"/>
</dbReference>
<dbReference type="Proteomes" id="UP000077202">
    <property type="component" value="Unassembled WGS sequence"/>
</dbReference>
<feature type="region of interest" description="Disordered" evidence="9">
    <location>
        <begin position="538"/>
        <end position="604"/>
    </location>
</feature>
<evidence type="ECO:0000256" key="1">
    <source>
        <dbReference type="ARBA" id="ARBA00008438"/>
    </source>
</evidence>
<evidence type="ECO:0000259" key="13">
    <source>
        <dbReference type="PROSITE" id="PS51192"/>
    </source>
</evidence>
<evidence type="ECO:0000256" key="7">
    <source>
        <dbReference type="ARBA" id="ARBA00022840"/>
    </source>
</evidence>
<feature type="region of interest" description="Disordered" evidence="9">
    <location>
        <begin position="488"/>
        <end position="517"/>
    </location>
</feature>
<dbReference type="InterPro" id="IPR049730">
    <property type="entry name" value="SNF2/RAD54-like_C"/>
</dbReference>
<dbReference type="SUPFAM" id="SSF52540">
    <property type="entry name" value="P-loop containing nucleoside triphosphate hydrolases"/>
    <property type="match status" value="3"/>
</dbReference>
<evidence type="ECO:0000313" key="18">
    <source>
        <dbReference type="Proteomes" id="UP001162541"/>
    </source>
</evidence>
<dbReference type="PROSITE" id="PS50089">
    <property type="entry name" value="ZF_RING_2"/>
    <property type="match status" value="1"/>
</dbReference>
<evidence type="ECO:0000256" key="2">
    <source>
        <dbReference type="ARBA" id="ARBA00022723"/>
    </source>
</evidence>
<dbReference type="GO" id="GO:0008094">
    <property type="term" value="F:ATP-dependent activity, acting on DNA"/>
    <property type="evidence" value="ECO:0007669"/>
    <property type="project" value="TreeGrafter"/>
</dbReference>
<dbReference type="Gene3D" id="3.40.50.300">
    <property type="entry name" value="P-loop containing nucleotide triphosphate hydrolases"/>
    <property type="match status" value="2"/>
</dbReference>
<proteinExistence type="inferred from homology"/>
<protein>
    <recommendedName>
        <fullName evidence="19">F-box protein</fullName>
    </recommendedName>
</protein>
<evidence type="ECO:0000256" key="8">
    <source>
        <dbReference type="PROSITE-ProRule" id="PRU00175"/>
    </source>
</evidence>
<reference evidence="16 17" key="1">
    <citation type="submission" date="2016-03" db="EMBL/GenBank/DDBJ databases">
        <title>Mechanisms controlling the formation of the plant cell surface in tip-growing cells are functionally conserved among land plants.</title>
        <authorList>
            <person name="Honkanen S."/>
            <person name="Jones V.A."/>
            <person name="Morieri G."/>
            <person name="Champion C."/>
            <person name="Hetherington A.J."/>
            <person name="Kelly S."/>
            <person name="Saint-Marcoux D."/>
            <person name="Proust H."/>
            <person name="Prescott H."/>
            <person name="Dolan L."/>
        </authorList>
    </citation>
    <scope>NUCLEOTIDE SEQUENCE [LARGE SCALE GENOMIC DNA]</scope>
    <source>
        <strain evidence="17">cv. Tak-1 and cv. Tak-2</strain>
        <tissue evidence="16">Whole gametophyte</tissue>
    </source>
</reference>
<evidence type="ECO:0000256" key="6">
    <source>
        <dbReference type="ARBA" id="ARBA00022833"/>
    </source>
</evidence>
<evidence type="ECO:0000313" key="16">
    <source>
        <dbReference type="EMBL" id="OAE35542.1"/>
    </source>
</evidence>
<dbReference type="InterPro" id="IPR011124">
    <property type="entry name" value="Znf_CW"/>
</dbReference>
<gene>
    <name evidence="16" type="ORF">AXG93_2782s1260</name>
    <name evidence="15" type="ORF">Mp_6g12400</name>
</gene>
<dbReference type="InterPro" id="IPR038718">
    <property type="entry name" value="SNF2-like_sf"/>
</dbReference>
<dbReference type="PROSITE" id="PS51050">
    <property type="entry name" value="ZF_CW"/>
    <property type="match status" value="1"/>
</dbReference>
<dbReference type="GO" id="GO:0005634">
    <property type="term" value="C:nucleus"/>
    <property type="evidence" value="ECO:0007669"/>
    <property type="project" value="TreeGrafter"/>
</dbReference>
<dbReference type="SUPFAM" id="SSF81383">
    <property type="entry name" value="F-box domain"/>
    <property type="match status" value="1"/>
</dbReference>
<feature type="domain" description="F-box" evidence="11">
    <location>
        <begin position="310"/>
        <end position="358"/>
    </location>
</feature>
<feature type="compositionally biased region" description="Low complexity" evidence="9">
    <location>
        <begin position="501"/>
        <end position="517"/>
    </location>
</feature>
<keyword evidence="6" id="KW-0862">Zinc</keyword>
<dbReference type="Gene3D" id="1.20.1280.50">
    <property type="match status" value="1"/>
</dbReference>
<keyword evidence="7" id="KW-0067">ATP-binding</keyword>
<dbReference type="InterPro" id="IPR001810">
    <property type="entry name" value="F-box_dom"/>
</dbReference>
<dbReference type="InterPro" id="IPR014001">
    <property type="entry name" value="Helicase_ATP-bd"/>
</dbReference>
<keyword evidence="2" id="KW-0479">Metal-binding</keyword>
<dbReference type="PROSITE" id="PS00518">
    <property type="entry name" value="ZF_RING_1"/>
    <property type="match status" value="1"/>
</dbReference>
<dbReference type="Pfam" id="PF12937">
    <property type="entry name" value="F-box-like"/>
    <property type="match status" value="1"/>
</dbReference>
<dbReference type="Gene3D" id="3.30.40.100">
    <property type="match status" value="1"/>
</dbReference>
<keyword evidence="5" id="KW-0378">Hydrolase</keyword>
<evidence type="ECO:0000313" key="15">
    <source>
        <dbReference type="EMBL" id="BBN14513.1"/>
    </source>
</evidence>
<dbReference type="InterPro" id="IPR001650">
    <property type="entry name" value="Helicase_C-like"/>
</dbReference>
<dbReference type="SMART" id="SM00490">
    <property type="entry name" value="HELICc"/>
    <property type="match status" value="1"/>
</dbReference>
<dbReference type="PROSITE" id="PS51192">
    <property type="entry name" value="HELICASE_ATP_BIND_1"/>
    <property type="match status" value="1"/>
</dbReference>
<dbReference type="GO" id="GO:0006281">
    <property type="term" value="P:DNA repair"/>
    <property type="evidence" value="ECO:0007669"/>
    <property type="project" value="TreeGrafter"/>
</dbReference>
<feature type="domain" description="RING-type" evidence="10">
    <location>
        <begin position="1096"/>
        <end position="1131"/>
    </location>
</feature>
<keyword evidence="4 8" id="KW-0863">Zinc-finger</keyword>
<dbReference type="Proteomes" id="UP001162541">
    <property type="component" value="Chromosome 6"/>
</dbReference>
<dbReference type="PANTHER" id="PTHR45626:SF14">
    <property type="entry name" value="ATP-DEPENDENT DNA HELICASE (EUROFUNG)"/>
    <property type="match status" value="1"/>
</dbReference>
<organism evidence="16 17">
    <name type="scientific">Marchantia polymorpha subsp. ruderalis</name>
    <dbReference type="NCBI Taxonomy" id="1480154"/>
    <lineage>
        <taxon>Eukaryota</taxon>
        <taxon>Viridiplantae</taxon>
        <taxon>Streptophyta</taxon>
        <taxon>Embryophyta</taxon>
        <taxon>Marchantiophyta</taxon>
        <taxon>Marchantiopsida</taxon>
        <taxon>Marchantiidae</taxon>
        <taxon>Marchantiales</taxon>
        <taxon>Marchantiaceae</taxon>
        <taxon>Marchantia</taxon>
    </lineage>
</organism>
<dbReference type="PROSITE" id="PS50181">
    <property type="entry name" value="FBOX"/>
    <property type="match status" value="1"/>
</dbReference>
<dbReference type="InterPro" id="IPR000330">
    <property type="entry name" value="SNF2_N"/>
</dbReference>
<dbReference type="InterPro" id="IPR027417">
    <property type="entry name" value="P-loop_NTPase"/>
</dbReference>
<evidence type="ECO:0000259" key="12">
    <source>
        <dbReference type="PROSITE" id="PS51050"/>
    </source>
</evidence>
<dbReference type="InterPro" id="IPR001841">
    <property type="entry name" value="Znf_RING"/>
</dbReference>
<dbReference type="Gene3D" id="3.40.50.10810">
    <property type="entry name" value="Tandem AAA-ATPase domain"/>
    <property type="match status" value="1"/>
</dbReference>
<dbReference type="CDD" id="cd09917">
    <property type="entry name" value="F-box_SF"/>
    <property type="match status" value="1"/>
</dbReference>
<dbReference type="GO" id="GO:0016787">
    <property type="term" value="F:hydrolase activity"/>
    <property type="evidence" value="ECO:0007669"/>
    <property type="project" value="UniProtKB-KW"/>
</dbReference>
<feature type="domain" description="CW-type" evidence="12">
    <location>
        <begin position="609"/>
        <end position="661"/>
    </location>
</feature>
<comment type="similarity">
    <text evidence="1">Belongs to the SNF2/RAD54 helicase family. RAD16 subfamily.</text>
</comment>
<dbReference type="EMBL" id="AP019871">
    <property type="protein sequence ID" value="BBN14513.1"/>
    <property type="molecule type" value="Genomic_DNA"/>
</dbReference>
<evidence type="ECO:0000256" key="5">
    <source>
        <dbReference type="ARBA" id="ARBA00022801"/>
    </source>
</evidence>
<dbReference type="InterPro" id="IPR050628">
    <property type="entry name" value="SNF2_RAD54_helicase_TF"/>
</dbReference>
<keyword evidence="17" id="KW-1185">Reference proteome</keyword>
<dbReference type="PROSITE" id="PS51194">
    <property type="entry name" value="HELICASE_CTER"/>
    <property type="match status" value="1"/>
</dbReference>
<dbReference type="InterPro" id="IPR017907">
    <property type="entry name" value="Znf_RING_CS"/>
</dbReference>
<evidence type="ECO:0000256" key="9">
    <source>
        <dbReference type="SAM" id="MobiDB-lite"/>
    </source>
</evidence>
<evidence type="ECO:0000259" key="14">
    <source>
        <dbReference type="PROSITE" id="PS51194"/>
    </source>
</evidence>
<feature type="compositionally biased region" description="Basic residues" evidence="9">
    <location>
        <begin position="583"/>
        <end position="596"/>
    </location>
</feature>
<reference evidence="18" key="3">
    <citation type="journal article" date="2020" name="Curr. Biol.">
        <title>Chromatin organization in early land plants reveals an ancestral association between H3K27me3, transposons, and constitutive heterochromatin.</title>
        <authorList>
            <person name="Montgomery S.A."/>
            <person name="Tanizawa Y."/>
            <person name="Galik B."/>
            <person name="Wang N."/>
            <person name="Ito T."/>
            <person name="Mochizuki T."/>
            <person name="Akimcheva S."/>
            <person name="Bowman J.L."/>
            <person name="Cognat V."/>
            <person name="Marechal-Drouard L."/>
            <person name="Ekker H."/>
            <person name="Hong S.F."/>
            <person name="Kohchi T."/>
            <person name="Lin S.S."/>
            <person name="Liu L.D."/>
            <person name="Nakamura Y."/>
            <person name="Valeeva L.R."/>
            <person name="Shakirov E.V."/>
            <person name="Shippen D.E."/>
            <person name="Wei W.L."/>
            <person name="Yagura M."/>
            <person name="Yamaoka S."/>
            <person name="Yamato K.T."/>
            <person name="Liu C."/>
            <person name="Berger F."/>
        </authorList>
    </citation>
    <scope>NUCLEOTIDE SEQUENCE [LARGE SCALE GENOMIC DNA]</scope>
    <source>
        <strain evidence="18">Tak-1</strain>
    </source>
</reference>
<dbReference type="Pfam" id="PF00176">
    <property type="entry name" value="SNF2-rel_dom"/>
    <property type="match status" value="1"/>
</dbReference>
<dbReference type="Pfam" id="PF07496">
    <property type="entry name" value="zf-CW"/>
    <property type="match status" value="1"/>
</dbReference>
<accession>A0A176WTD9</accession>
<evidence type="ECO:0008006" key="19">
    <source>
        <dbReference type="Google" id="ProtNLM"/>
    </source>
</evidence>
<evidence type="ECO:0000259" key="11">
    <source>
        <dbReference type="PROSITE" id="PS50181"/>
    </source>
</evidence>
<evidence type="ECO:0000313" key="17">
    <source>
        <dbReference type="Proteomes" id="UP000077202"/>
    </source>
</evidence>